<evidence type="ECO:0000313" key="2">
    <source>
        <dbReference type="Proteomes" id="UP000886674"/>
    </source>
</evidence>
<name>A0A9E4NI45_9GAMM</name>
<accession>A0A9E4NI45</accession>
<reference evidence="1" key="1">
    <citation type="journal article" date="2021" name="Proc. Natl. Acad. Sci. U.S.A.">
        <title>Global biogeography of chemosynthetic symbionts reveals both localized and globally distributed symbiont groups. .</title>
        <authorList>
            <person name="Osvatic J.T."/>
            <person name="Wilkins L.G.E."/>
            <person name="Leibrecht L."/>
            <person name="Leray M."/>
            <person name="Zauner S."/>
            <person name="Polzin J."/>
            <person name="Camacho Y."/>
            <person name="Gros O."/>
            <person name="van Gils J.A."/>
            <person name="Eisen J.A."/>
            <person name="Petersen J.M."/>
            <person name="Yuen B."/>
        </authorList>
    </citation>
    <scope>NUCLEOTIDE SEQUENCE</scope>
    <source>
        <strain evidence="1">MAGclacostrist055</strain>
    </source>
</reference>
<dbReference type="AlphaFoldDB" id="A0A9E4NI45"/>
<feature type="non-terminal residue" evidence="1">
    <location>
        <position position="1"/>
    </location>
</feature>
<evidence type="ECO:0000313" key="1">
    <source>
        <dbReference type="EMBL" id="MCG7977357.1"/>
    </source>
</evidence>
<sequence>NAIKVEAVMDEIIAIRYYKIRVLANKIIDRMYEETARLGFDQKDIDLKKPIEANYRLERDPSSSEYELVGDWHDKKGVKFGQLRFYSDGSFVVEQDIIRPHPTRQGWFVEAVRAWGNGKRIEAEARLHPMTERPPETAA</sequence>
<dbReference type="Proteomes" id="UP000886674">
    <property type="component" value="Unassembled WGS sequence"/>
</dbReference>
<dbReference type="EMBL" id="JAEPCR010000015">
    <property type="protein sequence ID" value="MCG7977357.1"/>
    <property type="molecule type" value="Genomic_DNA"/>
</dbReference>
<comment type="caution">
    <text evidence="1">The sequence shown here is derived from an EMBL/GenBank/DDBJ whole genome shotgun (WGS) entry which is preliminary data.</text>
</comment>
<protein>
    <submittedName>
        <fullName evidence="1">Uncharacterized protein</fullName>
    </submittedName>
</protein>
<organism evidence="1 2">
    <name type="scientific">Candidatus Thiodiazotropha taylori</name>
    <dbReference type="NCBI Taxonomy" id="2792791"/>
    <lineage>
        <taxon>Bacteria</taxon>
        <taxon>Pseudomonadati</taxon>
        <taxon>Pseudomonadota</taxon>
        <taxon>Gammaproteobacteria</taxon>
        <taxon>Chromatiales</taxon>
        <taxon>Sedimenticolaceae</taxon>
        <taxon>Candidatus Thiodiazotropha</taxon>
    </lineage>
</organism>
<proteinExistence type="predicted"/>
<gene>
    <name evidence="1" type="ORF">JAY77_04300</name>
</gene>